<dbReference type="GO" id="GO:0032259">
    <property type="term" value="P:methylation"/>
    <property type="evidence" value="ECO:0007669"/>
    <property type="project" value="UniProtKB-KW"/>
</dbReference>
<dbReference type="SUPFAM" id="SSF82199">
    <property type="entry name" value="SET domain"/>
    <property type="match status" value="1"/>
</dbReference>
<dbReference type="PANTHER" id="PTHR13271">
    <property type="entry name" value="UNCHARACTERIZED PUTATIVE METHYLTRANSFERASE"/>
    <property type="match status" value="1"/>
</dbReference>
<evidence type="ECO:0000256" key="2">
    <source>
        <dbReference type="ARBA" id="ARBA00022679"/>
    </source>
</evidence>
<evidence type="ECO:0000313" key="6">
    <source>
        <dbReference type="Proteomes" id="UP000319663"/>
    </source>
</evidence>
<dbReference type="InterPro" id="IPR050600">
    <property type="entry name" value="SETD3_SETD6_MTase"/>
</dbReference>
<dbReference type="InterPro" id="IPR036464">
    <property type="entry name" value="Rubisco_LSMT_subst-bd_sf"/>
</dbReference>
<keyword evidence="1" id="KW-0489">Methyltransferase</keyword>
<sequence>MSSTELESPSQLEDFVSWLAKDPRVRINPNVRIADLRSQDARRGIVAQTDIPEGEELFAIPRGIVLSTNNSKLKTLLAQDLEGLDPWFSLILVMIYEYLLAEKSMWAPYLRVLPTDFDTLMFWSESELCELQGSAVVDKIGRQYAEEAILEKIAPIVHRNPSLFPPVHGLPSYEGDAGTQALLRLAHIMGSLIMAYAFDLEKTEEDENKEGEDGYITDEEEEQLSKGMVPLADLLNADPDRNNARLFQEEEFLIMKTTKLIKAGEQIFDDNGEIPRADLLRRYGYISDSYAPYDVVELSLKTICQAAGLENANIEIHPQLQFLEELELLDDGYIIPRPTPETSLEDALSDELILLLRTLALTPEQFQKQVSKHKPPKLSFGLPEATILQKAVLMTCERYSTNIPQDREILAKLDQLKSSGPLETFSRRQKMAIQVRIGEKEILESLHAQLDSLVAANSESTLKRDAHGDIDDSRRTKVRRT</sequence>
<proteinExistence type="predicted"/>
<dbReference type="Pfam" id="PF09273">
    <property type="entry name" value="Rubis-subs-bind"/>
    <property type="match status" value="1"/>
</dbReference>
<keyword evidence="2" id="KW-0808">Transferase</keyword>
<keyword evidence="3" id="KW-0949">S-adenosyl-L-methionine</keyword>
<protein>
    <recommendedName>
        <fullName evidence="4">SET domain-containing protein</fullName>
    </recommendedName>
</protein>
<dbReference type="STRING" id="5098.A0A507QP18"/>
<evidence type="ECO:0000313" key="5">
    <source>
        <dbReference type="EMBL" id="TQB68915.1"/>
    </source>
</evidence>
<dbReference type="PROSITE" id="PS50280">
    <property type="entry name" value="SET"/>
    <property type="match status" value="1"/>
</dbReference>
<dbReference type="InterPro" id="IPR015353">
    <property type="entry name" value="Rubisco_LSMT_subst-bd"/>
</dbReference>
<dbReference type="Gene3D" id="3.90.1410.10">
    <property type="entry name" value="set domain protein methyltransferase, domain 1"/>
    <property type="match status" value="1"/>
</dbReference>
<organism evidence="5 6">
    <name type="scientific">Monascus purpureus</name>
    <name type="common">Red mold</name>
    <name type="synonym">Monascus anka</name>
    <dbReference type="NCBI Taxonomy" id="5098"/>
    <lineage>
        <taxon>Eukaryota</taxon>
        <taxon>Fungi</taxon>
        <taxon>Dikarya</taxon>
        <taxon>Ascomycota</taxon>
        <taxon>Pezizomycotina</taxon>
        <taxon>Eurotiomycetes</taxon>
        <taxon>Eurotiomycetidae</taxon>
        <taxon>Eurotiales</taxon>
        <taxon>Aspergillaceae</taxon>
        <taxon>Monascus</taxon>
    </lineage>
</organism>
<accession>A0A507QP18</accession>
<dbReference type="FunFam" id="3.90.1410.10:FF:000007">
    <property type="entry name" value="Ribosomal lysine N-methyltransferase 4"/>
    <property type="match status" value="1"/>
</dbReference>
<dbReference type="SUPFAM" id="SSF81822">
    <property type="entry name" value="RuBisCo LSMT C-terminal, substrate-binding domain"/>
    <property type="match status" value="1"/>
</dbReference>
<comment type="caution">
    <text evidence="5">The sequence shown here is derived from an EMBL/GenBank/DDBJ whole genome shotgun (WGS) entry which is preliminary data.</text>
</comment>
<dbReference type="GO" id="GO:0016279">
    <property type="term" value="F:protein-lysine N-methyltransferase activity"/>
    <property type="evidence" value="ECO:0007669"/>
    <property type="project" value="UniProtKB-UniRule"/>
</dbReference>
<dbReference type="GO" id="GO:0005634">
    <property type="term" value="C:nucleus"/>
    <property type="evidence" value="ECO:0007669"/>
    <property type="project" value="UniProtKB-SubCell"/>
</dbReference>
<name>A0A507QP18_MONPU</name>
<dbReference type="AlphaFoldDB" id="A0A507QP18"/>
<dbReference type="InterPro" id="IPR046341">
    <property type="entry name" value="SET_dom_sf"/>
</dbReference>
<feature type="domain" description="SET" evidence="4">
    <location>
        <begin position="29"/>
        <end position="272"/>
    </location>
</feature>
<keyword evidence="6" id="KW-1185">Reference proteome</keyword>
<dbReference type="OrthoDB" id="341421at2759"/>
<evidence type="ECO:0000256" key="3">
    <source>
        <dbReference type="ARBA" id="ARBA00022691"/>
    </source>
</evidence>
<reference evidence="5 6" key="1">
    <citation type="submission" date="2019-06" db="EMBL/GenBank/DDBJ databases">
        <title>Wine fermentation using esterase from Monascus purpureus.</title>
        <authorList>
            <person name="Geng C."/>
            <person name="Zhang Y."/>
        </authorList>
    </citation>
    <scope>NUCLEOTIDE SEQUENCE [LARGE SCALE GENOMIC DNA]</scope>
    <source>
        <strain evidence="5">HQ1</strain>
    </source>
</reference>
<dbReference type="Proteomes" id="UP000319663">
    <property type="component" value="Unassembled WGS sequence"/>
</dbReference>
<dbReference type="Pfam" id="PF00856">
    <property type="entry name" value="SET"/>
    <property type="match status" value="1"/>
</dbReference>
<dbReference type="EMBL" id="VIFY01000182">
    <property type="protein sequence ID" value="TQB68915.1"/>
    <property type="molecule type" value="Genomic_DNA"/>
</dbReference>
<evidence type="ECO:0000259" key="4">
    <source>
        <dbReference type="PROSITE" id="PS50280"/>
    </source>
</evidence>
<gene>
    <name evidence="5" type="ORF">MPDQ_002613</name>
</gene>
<evidence type="ECO:0000256" key="1">
    <source>
        <dbReference type="ARBA" id="ARBA00022603"/>
    </source>
</evidence>
<dbReference type="PANTHER" id="PTHR13271:SF34">
    <property type="entry name" value="N-LYSINE METHYLTRANSFERASE SETD6"/>
    <property type="match status" value="1"/>
</dbReference>
<dbReference type="Gene3D" id="3.90.1420.10">
    <property type="entry name" value="Rubisco LSMT, substrate-binding domain"/>
    <property type="match status" value="1"/>
</dbReference>
<dbReference type="InterPro" id="IPR001214">
    <property type="entry name" value="SET_dom"/>
</dbReference>